<reference evidence="2" key="1">
    <citation type="journal article" date="2014" name="Int. J. Syst. Evol. Microbiol.">
        <title>Complete genome sequence of Corynebacterium casei LMG S-19264T (=DSM 44701T), isolated from a smear-ripened cheese.</title>
        <authorList>
            <consortium name="US DOE Joint Genome Institute (JGI-PGF)"/>
            <person name="Walter F."/>
            <person name="Albersmeier A."/>
            <person name="Kalinowski J."/>
            <person name="Ruckert C."/>
        </authorList>
    </citation>
    <scope>NUCLEOTIDE SEQUENCE</scope>
    <source>
        <strain evidence="2">CGMCC 1.7086</strain>
    </source>
</reference>
<organism evidence="2 3">
    <name type="scientific">Bowmanella pacifica</name>
    <dbReference type="NCBI Taxonomy" id="502051"/>
    <lineage>
        <taxon>Bacteria</taxon>
        <taxon>Pseudomonadati</taxon>
        <taxon>Pseudomonadota</taxon>
        <taxon>Gammaproteobacteria</taxon>
        <taxon>Alteromonadales</taxon>
        <taxon>Alteromonadaceae</taxon>
        <taxon>Bowmanella</taxon>
    </lineage>
</organism>
<dbReference type="InterPro" id="IPR000873">
    <property type="entry name" value="AMP-dep_synth/lig_dom"/>
</dbReference>
<keyword evidence="3" id="KW-1185">Reference proteome</keyword>
<dbReference type="AlphaFoldDB" id="A0A918DGM9"/>
<evidence type="ECO:0000313" key="3">
    <source>
        <dbReference type="Proteomes" id="UP000606935"/>
    </source>
</evidence>
<sequence>MVSSVNFPLAELSGLLQTSAEQSAHWHGQISALTAQFESAPQQTWLLYEPDFERFSLLFLALLGAGKSLVLTANGQPQRLRELTGQFDIAILPELLTDIPCWQGPSFTQASVRAGLCVGMHSTIAFFTSGSSGEPKQINKTFGQLWQEVEAQADLWPVTSFAKVAASVSHLHIYGLLFKLLLPLRCRLPVHAPLIQFPEQLEQLLEEEPALLFVSSPAYLNRVVLSEQWCIKGAQPALTISSGGPLGPEVASHVYANQQRPPIEVYGSTETGGIAWRQFPQTDWQPLPGIEIAIDEDSRLMLKSPWVDPLQWTATDDKVRLTSHQCFALLGRLDRIVKLEEKRLSLDELEKTLLCHPLCQQVKTLLLPGVREQLAAVVQVAGVHDRLALIATFKAYLAGYYEAVLIPRKWRFVSTMPMNNQGKITQQALMELFE</sequence>
<evidence type="ECO:0000259" key="1">
    <source>
        <dbReference type="Pfam" id="PF00501"/>
    </source>
</evidence>
<dbReference type="PANTHER" id="PTHR45398:SF1">
    <property type="entry name" value="ENZYME, PUTATIVE (JCVI)-RELATED"/>
    <property type="match status" value="1"/>
</dbReference>
<gene>
    <name evidence="2" type="ORF">GCM10010982_08900</name>
</gene>
<dbReference type="SUPFAM" id="SSF56801">
    <property type="entry name" value="Acetyl-CoA synthetase-like"/>
    <property type="match status" value="1"/>
</dbReference>
<name>A0A918DGM9_9ALTE</name>
<accession>A0A918DGM9</accession>
<dbReference type="InterPro" id="IPR042099">
    <property type="entry name" value="ANL_N_sf"/>
</dbReference>
<reference evidence="2" key="2">
    <citation type="submission" date="2020-09" db="EMBL/GenBank/DDBJ databases">
        <authorList>
            <person name="Sun Q."/>
            <person name="Zhou Y."/>
        </authorList>
    </citation>
    <scope>NUCLEOTIDE SEQUENCE</scope>
    <source>
        <strain evidence="2">CGMCC 1.7086</strain>
    </source>
</reference>
<dbReference type="Proteomes" id="UP000606935">
    <property type="component" value="Unassembled WGS sequence"/>
</dbReference>
<dbReference type="EMBL" id="BMLS01000001">
    <property type="protein sequence ID" value="GGO65921.1"/>
    <property type="molecule type" value="Genomic_DNA"/>
</dbReference>
<protein>
    <submittedName>
        <fullName evidence="2">Aconitate hydratase</fullName>
    </submittedName>
</protein>
<dbReference type="RefSeq" id="WP_188690847.1">
    <property type="nucleotide sequence ID" value="NZ_BMLS01000001.1"/>
</dbReference>
<dbReference type="InterPro" id="IPR045851">
    <property type="entry name" value="AMP-bd_C_sf"/>
</dbReference>
<evidence type="ECO:0000313" key="2">
    <source>
        <dbReference type="EMBL" id="GGO65921.1"/>
    </source>
</evidence>
<dbReference type="Gene3D" id="3.30.300.30">
    <property type="match status" value="1"/>
</dbReference>
<proteinExistence type="predicted"/>
<dbReference type="Gene3D" id="3.40.50.12780">
    <property type="entry name" value="N-terminal domain of ligase-like"/>
    <property type="match status" value="1"/>
</dbReference>
<dbReference type="PANTHER" id="PTHR45398">
    <property type="match status" value="1"/>
</dbReference>
<comment type="caution">
    <text evidence="2">The sequence shown here is derived from an EMBL/GenBank/DDBJ whole genome shotgun (WGS) entry which is preliminary data.</text>
</comment>
<feature type="domain" description="AMP-dependent synthetase/ligase" evidence="1">
    <location>
        <begin position="126"/>
        <end position="294"/>
    </location>
</feature>
<dbReference type="Pfam" id="PF00501">
    <property type="entry name" value="AMP-binding"/>
    <property type="match status" value="1"/>
</dbReference>